<dbReference type="InterPro" id="IPR036465">
    <property type="entry name" value="vWFA_dom_sf"/>
</dbReference>
<feature type="compositionally biased region" description="Polar residues" evidence="1">
    <location>
        <begin position="540"/>
        <end position="549"/>
    </location>
</feature>
<reference evidence="5" key="1">
    <citation type="submission" date="2023-03" db="UniProtKB">
        <authorList>
            <consortium name="WormBaseParasite"/>
        </authorList>
    </citation>
    <scope>IDENTIFICATION</scope>
</reference>
<feature type="region of interest" description="Disordered" evidence="1">
    <location>
        <begin position="532"/>
        <end position="647"/>
    </location>
</feature>
<keyword evidence="4" id="KW-1185">Reference proteome</keyword>
<name>A0A9J2PSS2_ASCLU</name>
<dbReference type="WBParaSite" id="ALUE_0001234901-mRNA-1">
    <property type="protein sequence ID" value="ALUE_0001234901-mRNA-1"/>
    <property type="gene ID" value="ALUE_0001234901"/>
</dbReference>
<dbReference type="CDD" id="cd01450">
    <property type="entry name" value="vWFA_subfamily_ECM"/>
    <property type="match status" value="1"/>
</dbReference>
<feature type="compositionally biased region" description="Basic and acidic residues" evidence="1">
    <location>
        <begin position="585"/>
        <end position="595"/>
    </location>
</feature>
<evidence type="ECO:0000259" key="3">
    <source>
        <dbReference type="PROSITE" id="PS50234"/>
    </source>
</evidence>
<evidence type="ECO:0000313" key="4">
    <source>
        <dbReference type="Proteomes" id="UP000036681"/>
    </source>
</evidence>
<sequence>MNVRVVGYLLACAVLAFASDDLNEGSGEGSGEEPLTIFASTEPPTIQQFSTNGAFKTFNSKKDEPPTACHKRSLFTAVLDEKECTPKMDVIFLLDTSGSIEQIYQEHVKWTVSLVDALPVDRDGVRIAAIQYAGFPLTEFALGTYLNADDIRQHLSQIKFQSGVTRTGYALRKADSELFRQERGARSDAIKIIVLFTDGLSIDDPLKPAHELRDIKRVKIYVVSVGSDGFEPEMNRIAGDKRNVFGPNELSRLRDTLLSDAERASGCIHSNPINKSSDKKKSRGGNERVNGKSRSQRISYQQRRRGNDRESRQEDIRNENAQKIETDGPALELPKVSESVMTDETEDQILTTAERYFLKTADGASTASTIENLDTDERSSTASTITQQQQNRGTSGEVSSISAEKTNDQLISESEPTDLQEFADIETTSRNAKPQLISIPRQGGELETSEGDENDENENPLGNISGSINVQQNESISSEVKNESIDNSVEKVLDEPSVEFFERGSHYASAHDALQSAADSITELTEKLIEEKELAKTRRGSNQKSNKTPQVEGVSSEKSLNNPLKADHKGQSNVVKLPRIPLKQKTVEGEREKSGRKFASTEGIKGNRESNSAELSKQAPSGKTRGKSGSTAQSNRKSADKGIEKGSKMLKLPVEEVFDAKTATTTDLLTFPRKVRPSDELTNRGQLLSEEELDAEGSSIDRKTTAIGSSESSTEGRSSKTTKQPNKKHSKRPFTIAIPNIAIGTSFTSLPSTSVSAQKPSTNRRVLPTRTNTSRVQSQITATSTQRTTTTKRPITRSPASSNHRDSENACPLDILFIVDSSGSVQSIYEKQKEYLISLLGEVQMGEQRVALLQFAGGSHQKTEWAFDTFADSDAVMRAFTHVRHFTGTTFIGRALEASLSLLQLRRKAVPAVVILISDGFSQDDATKPAEEIRRLPNLEFYTVSISELNNSDYMAQLTDDPLKVYVGPRSEELKELMLKKLHCRE</sequence>
<dbReference type="PRINTS" id="PR00453">
    <property type="entry name" value="VWFADOMAIN"/>
</dbReference>
<organism evidence="4 5">
    <name type="scientific">Ascaris lumbricoides</name>
    <name type="common">Giant roundworm</name>
    <dbReference type="NCBI Taxonomy" id="6252"/>
    <lineage>
        <taxon>Eukaryota</taxon>
        <taxon>Metazoa</taxon>
        <taxon>Ecdysozoa</taxon>
        <taxon>Nematoda</taxon>
        <taxon>Chromadorea</taxon>
        <taxon>Rhabditida</taxon>
        <taxon>Spirurina</taxon>
        <taxon>Ascaridomorpha</taxon>
        <taxon>Ascaridoidea</taxon>
        <taxon>Ascarididae</taxon>
        <taxon>Ascaris</taxon>
    </lineage>
</organism>
<dbReference type="Proteomes" id="UP000036681">
    <property type="component" value="Unplaced"/>
</dbReference>
<dbReference type="AlphaFoldDB" id="A0A9J2PSS2"/>
<feature type="compositionally biased region" description="Polar residues" evidence="1">
    <location>
        <begin position="751"/>
        <end position="776"/>
    </location>
</feature>
<feature type="compositionally biased region" description="Polar residues" evidence="1">
    <location>
        <begin position="391"/>
        <end position="414"/>
    </location>
</feature>
<accession>A0A9J2PSS2</accession>
<dbReference type="PANTHER" id="PTHR24020">
    <property type="entry name" value="COLLAGEN ALPHA"/>
    <property type="match status" value="1"/>
</dbReference>
<feature type="compositionally biased region" description="Low complexity" evidence="1">
    <location>
        <begin position="380"/>
        <end position="390"/>
    </location>
</feature>
<dbReference type="InterPro" id="IPR050525">
    <property type="entry name" value="ECM_Assembly_Org"/>
</dbReference>
<dbReference type="InterPro" id="IPR002035">
    <property type="entry name" value="VWF_A"/>
</dbReference>
<feature type="region of interest" description="Disordered" evidence="1">
    <location>
        <begin position="678"/>
        <end position="734"/>
    </location>
</feature>
<dbReference type="PROSITE" id="PS50234">
    <property type="entry name" value="VWFA"/>
    <property type="match status" value="2"/>
</dbReference>
<dbReference type="SUPFAM" id="SSF53300">
    <property type="entry name" value="vWA-like"/>
    <property type="match status" value="2"/>
</dbReference>
<feature type="compositionally biased region" description="Acidic residues" evidence="1">
    <location>
        <begin position="447"/>
        <end position="458"/>
    </location>
</feature>
<dbReference type="Gene3D" id="3.40.50.410">
    <property type="entry name" value="von Willebrand factor, type A domain"/>
    <property type="match status" value="2"/>
</dbReference>
<dbReference type="SMART" id="SM00327">
    <property type="entry name" value="VWA"/>
    <property type="match status" value="2"/>
</dbReference>
<feature type="compositionally biased region" description="Basic and acidic residues" evidence="1">
    <location>
        <begin position="305"/>
        <end position="326"/>
    </location>
</feature>
<feature type="compositionally biased region" description="Polar residues" evidence="1">
    <location>
        <begin position="609"/>
        <end position="636"/>
    </location>
</feature>
<feature type="signal peptide" evidence="2">
    <location>
        <begin position="1"/>
        <end position="18"/>
    </location>
</feature>
<proteinExistence type="predicted"/>
<feature type="region of interest" description="Disordered" evidence="1">
    <location>
        <begin position="368"/>
        <end position="467"/>
    </location>
</feature>
<feature type="region of interest" description="Disordered" evidence="1">
    <location>
        <begin position="751"/>
        <end position="807"/>
    </location>
</feature>
<evidence type="ECO:0000256" key="2">
    <source>
        <dbReference type="SAM" id="SignalP"/>
    </source>
</evidence>
<feature type="domain" description="VWFA" evidence="3">
    <location>
        <begin position="814"/>
        <end position="982"/>
    </location>
</feature>
<dbReference type="PANTHER" id="PTHR24020:SF84">
    <property type="entry name" value="VWFA DOMAIN-CONTAINING PROTEIN"/>
    <property type="match status" value="1"/>
</dbReference>
<feature type="compositionally biased region" description="Low complexity" evidence="1">
    <location>
        <begin position="777"/>
        <end position="799"/>
    </location>
</feature>
<feature type="region of interest" description="Disordered" evidence="1">
    <location>
        <begin position="267"/>
        <end position="344"/>
    </location>
</feature>
<evidence type="ECO:0000256" key="1">
    <source>
        <dbReference type="SAM" id="MobiDB-lite"/>
    </source>
</evidence>
<feature type="compositionally biased region" description="Acidic residues" evidence="1">
    <location>
        <begin position="415"/>
        <end position="424"/>
    </location>
</feature>
<feature type="compositionally biased region" description="Low complexity" evidence="1">
    <location>
        <begin position="708"/>
        <end position="723"/>
    </location>
</feature>
<feature type="compositionally biased region" description="Basic and acidic residues" evidence="1">
    <location>
        <begin position="276"/>
        <end position="290"/>
    </location>
</feature>
<feature type="compositionally biased region" description="Basic and acidic residues" evidence="1">
    <location>
        <begin position="637"/>
        <end position="647"/>
    </location>
</feature>
<evidence type="ECO:0000313" key="5">
    <source>
        <dbReference type="WBParaSite" id="ALUE_0001234901-mRNA-1"/>
    </source>
</evidence>
<feature type="domain" description="VWFA" evidence="3">
    <location>
        <begin position="89"/>
        <end position="261"/>
    </location>
</feature>
<feature type="chain" id="PRO_5039891220" evidence="2">
    <location>
        <begin position="19"/>
        <end position="986"/>
    </location>
</feature>
<dbReference type="Pfam" id="PF00092">
    <property type="entry name" value="VWA"/>
    <property type="match status" value="2"/>
</dbReference>
<keyword evidence="2" id="KW-0732">Signal</keyword>
<protein>
    <submittedName>
        <fullName evidence="5">VWFA domain-containing protein</fullName>
    </submittedName>
</protein>